<accession>A0AAU7DNS9</accession>
<dbReference type="Pfam" id="PF09250">
    <property type="entry name" value="Prim-Pol"/>
    <property type="match status" value="1"/>
</dbReference>
<dbReference type="InterPro" id="IPR015330">
    <property type="entry name" value="DNA_primase/pol_bifunc_N"/>
</dbReference>
<feature type="domain" description="DNA primase/polymerase bifunctional N-terminal" evidence="2">
    <location>
        <begin position="15"/>
        <end position="173"/>
    </location>
</feature>
<organism evidence="3">
    <name type="scientific">Telmatobacter sp. DSM 110680</name>
    <dbReference type="NCBI Taxonomy" id="3036704"/>
    <lineage>
        <taxon>Bacteria</taxon>
        <taxon>Pseudomonadati</taxon>
        <taxon>Acidobacteriota</taxon>
        <taxon>Terriglobia</taxon>
        <taxon>Terriglobales</taxon>
        <taxon>Acidobacteriaceae</taxon>
        <taxon>Telmatobacter</taxon>
    </lineage>
</organism>
<dbReference type="EMBL" id="CP121196">
    <property type="protein sequence ID" value="XBH19334.1"/>
    <property type="molecule type" value="Genomic_DNA"/>
</dbReference>
<dbReference type="CDD" id="cd04859">
    <property type="entry name" value="Prim_Pol"/>
    <property type="match status" value="1"/>
</dbReference>
<dbReference type="AlphaFoldDB" id="A0AAU7DNS9"/>
<evidence type="ECO:0000259" key="1">
    <source>
        <dbReference type="SMART" id="SM00942"/>
    </source>
</evidence>
<proteinExistence type="predicted"/>
<dbReference type="SMART" id="SM00942">
    <property type="entry name" value="PriCT_1"/>
    <property type="match status" value="1"/>
</dbReference>
<dbReference type="SMART" id="SM00943">
    <property type="entry name" value="Prim-Pol"/>
    <property type="match status" value="1"/>
</dbReference>
<name>A0AAU7DNS9_9BACT</name>
<gene>
    <name evidence="3" type="ORF">P8935_08455</name>
</gene>
<reference evidence="3" key="1">
    <citation type="submission" date="2023-03" db="EMBL/GenBank/DDBJ databases">
        <title>Edaphobacter sp.</title>
        <authorList>
            <person name="Huber K.J."/>
            <person name="Papendorf J."/>
            <person name="Pilke C."/>
            <person name="Bunk B."/>
            <person name="Sproeer C."/>
            <person name="Pester M."/>
        </authorList>
    </citation>
    <scope>NUCLEOTIDE SEQUENCE</scope>
    <source>
        <strain evidence="3">DSM 110680</strain>
    </source>
</reference>
<protein>
    <submittedName>
        <fullName evidence="3">Bifunctional DNA primase/polymerase</fullName>
    </submittedName>
</protein>
<dbReference type="SUPFAM" id="SSF56747">
    <property type="entry name" value="Prim-pol domain"/>
    <property type="match status" value="1"/>
</dbReference>
<evidence type="ECO:0000259" key="2">
    <source>
        <dbReference type="SMART" id="SM00943"/>
    </source>
</evidence>
<feature type="domain" description="Primase C-terminal 1" evidence="1">
    <location>
        <begin position="189"/>
        <end position="255"/>
    </location>
</feature>
<dbReference type="Pfam" id="PF08708">
    <property type="entry name" value="PriCT_1"/>
    <property type="match status" value="1"/>
</dbReference>
<dbReference type="RefSeq" id="WP_348264550.1">
    <property type="nucleotide sequence ID" value="NZ_CP121196.1"/>
</dbReference>
<evidence type="ECO:0000313" key="3">
    <source>
        <dbReference type="EMBL" id="XBH19334.1"/>
    </source>
</evidence>
<dbReference type="InterPro" id="IPR014820">
    <property type="entry name" value="PriCT_1"/>
</dbReference>
<sequence length="449" mass="48890">MAANLGAADAGMREIERLADSGWRLLPCAHRSKAALLKGWPTLASSDLATIRKWAAKYTGCNWAVATGKDSGVFVLDIDGEKGRASLITLEERQGPLPDTLTSRTGRVDGGEHRWFKYPAGREIRGNAGRLGVGLDVKATKGYVVVPPSIHETGQPYQWAEPQRSVADAPASLVEMLTDKTGNPRIPLSECFGILTEGKRNDGLASYGGALRRKGAELAELEEKLLIYNSRHCQPPLEEDEVCEIAESMVRYPIGGPDPLELAWQAVQSEVPPTRTAQFVELCRHLQSARAEQSIALPIQRIGELMGVHWTTVSNFRKDAVKRGWLKPVEQYIAHRRAGHYRLIESQIPTDTKTLTKPLTLTNGLVRISSLGFPSEDQEKAPSEKCPHVSCAGLAGSADGPLPSMPRCPHCASFALYRQNNVGTYECLTCELVGIEESIARGIAGIPAL</sequence>